<feature type="transmembrane region" description="Helical" evidence="1">
    <location>
        <begin position="6"/>
        <end position="33"/>
    </location>
</feature>
<reference evidence="4" key="1">
    <citation type="submission" date="2016-07" db="EMBL/GenBank/DDBJ databases">
        <authorList>
            <person name="Florea S."/>
            <person name="Webb J.S."/>
            <person name="Jaromczyk J."/>
            <person name="Schardl C.L."/>
        </authorList>
    </citation>
    <scope>NUCLEOTIDE SEQUENCE [LARGE SCALE GENOMIC DNA]</scope>
    <source>
        <strain evidence="4">MV-1</strain>
    </source>
</reference>
<dbReference type="Proteomes" id="UP000095347">
    <property type="component" value="Unassembled WGS sequence"/>
</dbReference>
<evidence type="ECO:0000313" key="4">
    <source>
        <dbReference type="Proteomes" id="UP000095347"/>
    </source>
</evidence>
<gene>
    <name evidence="3" type="ORF">BEN30_07275</name>
</gene>
<organism evidence="3 4">
    <name type="scientific">Magnetovibrio blakemorei</name>
    <dbReference type="NCBI Taxonomy" id="28181"/>
    <lineage>
        <taxon>Bacteria</taxon>
        <taxon>Pseudomonadati</taxon>
        <taxon>Pseudomonadota</taxon>
        <taxon>Alphaproteobacteria</taxon>
        <taxon>Rhodospirillales</taxon>
        <taxon>Magnetovibrionaceae</taxon>
        <taxon>Magnetovibrio</taxon>
    </lineage>
</organism>
<dbReference type="RefSeq" id="WP_069957385.1">
    <property type="nucleotide sequence ID" value="NZ_MCGG01000017.1"/>
</dbReference>
<feature type="transmembrane region" description="Helical" evidence="1">
    <location>
        <begin position="53"/>
        <end position="74"/>
    </location>
</feature>
<dbReference type="EMBL" id="MCGG01000017">
    <property type="protein sequence ID" value="OEJ68056.1"/>
    <property type="molecule type" value="Genomic_DNA"/>
</dbReference>
<keyword evidence="1" id="KW-0472">Membrane</keyword>
<keyword evidence="4" id="KW-1185">Reference proteome</keyword>
<evidence type="ECO:0000313" key="3">
    <source>
        <dbReference type="EMBL" id="OEJ68056.1"/>
    </source>
</evidence>
<dbReference type="STRING" id="28181.BEN30_07275"/>
<evidence type="ECO:0000256" key="1">
    <source>
        <dbReference type="SAM" id="Phobius"/>
    </source>
</evidence>
<dbReference type="AlphaFoldDB" id="A0A1E5Q979"/>
<name>A0A1E5Q979_9PROT</name>
<dbReference type="InterPro" id="IPR008457">
    <property type="entry name" value="Cu-R_CopD_dom"/>
</dbReference>
<keyword evidence="1" id="KW-1133">Transmembrane helix</keyword>
<comment type="caution">
    <text evidence="3">The sequence shown here is derived from an EMBL/GenBank/DDBJ whole genome shotgun (WGS) entry which is preliminary data.</text>
</comment>
<feature type="transmembrane region" description="Helical" evidence="1">
    <location>
        <begin position="135"/>
        <end position="157"/>
    </location>
</feature>
<sequence length="158" mass="17623">MDLIEFLFPVTSTAHTLAAVVWVGGMFFAHMVLRPSLMEVDPPVRLTIWRSVFPRFFAWVWLSVVLLPLTGYAMVFVDFGGFAEAGRHVEVMHALGWVMVVLYGFLFLSPFAKFKAEVDAQNWPGAAGHLAVMRRIVTINLILGLLVIIAGVSGRFWG</sequence>
<feature type="domain" description="Copper resistance protein D" evidence="2">
    <location>
        <begin position="52"/>
        <end position="151"/>
    </location>
</feature>
<protein>
    <recommendedName>
        <fullName evidence="2">Copper resistance protein D domain-containing protein</fullName>
    </recommendedName>
</protein>
<proteinExistence type="predicted"/>
<evidence type="ECO:0000259" key="2">
    <source>
        <dbReference type="Pfam" id="PF05425"/>
    </source>
</evidence>
<keyword evidence="1" id="KW-0812">Transmembrane</keyword>
<feature type="transmembrane region" description="Helical" evidence="1">
    <location>
        <begin position="94"/>
        <end position="114"/>
    </location>
</feature>
<dbReference type="Pfam" id="PF05425">
    <property type="entry name" value="CopD"/>
    <property type="match status" value="1"/>
</dbReference>
<dbReference type="OrthoDB" id="8419862at2"/>
<dbReference type="GO" id="GO:0016020">
    <property type="term" value="C:membrane"/>
    <property type="evidence" value="ECO:0007669"/>
    <property type="project" value="InterPro"/>
</dbReference>
<accession>A0A1E5Q979</accession>